<accession>A0A7R8D1J1</accession>
<organism evidence="1 2">
    <name type="scientific">Lepeophtheirus salmonis</name>
    <name type="common">Salmon louse</name>
    <name type="synonym">Caligus salmonis</name>
    <dbReference type="NCBI Taxonomy" id="72036"/>
    <lineage>
        <taxon>Eukaryota</taxon>
        <taxon>Metazoa</taxon>
        <taxon>Ecdysozoa</taxon>
        <taxon>Arthropoda</taxon>
        <taxon>Crustacea</taxon>
        <taxon>Multicrustacea</taxon>
        <taxon>Hexanauplia</taxon>
        <taxon>Copepoda</taxon>
        <taxon>Siphonostomatoida</taxon>
        <taxon>Caligidae</taxon>
        <taxon>Lepeophtheirus</taxon>
    </lineage>
</organism>
<dbReference type="PANTHER" id="PTHR13593">
    <property type="match status" value="1"/>
</dbReference>
<dbReference type="InterPro" id="IPR017946">
    <property type="entry name" value="PLC-like_Pdiesterase_TIM-brl"/>
</dbReference>
<gene>
    <name evidence="1" type="ORF">LSAA_13413</name>
</gene>
<name>A0A7R8D1J1_LEPSM</name>
<dbReference type="OrthoDB" id="1046782at2759"/>
<reference evidence="1" key="1">
    <citation type="submission" date="2021-02" db="EMBL/GenBank/DDBJ databases">
        <authorList>
            <person name="Bekaert M."/>
        </authorList>
    </citation>
    <scope>NUCLEOTIDE SEQUENCE</scope>
    <source>
        <strain evidence="1">IoA-00</strain>
    </source>
</reference>
<dbReference type="PANTHER" id="PTHR13593:SF103">
    <property type="entry name" value="RE10370P"/>
    <property type="match status" value="1"/>
</dbReference>
<dbReference type="GO" id="GO:0006629">
    <property type="term" value="P:lipid metabolic process"/>
    <property type="evidence" value="ECO:0007669"/>
    <property type="project" value="InterPro"/>
</dbReference>
<keyword evidence="2" id="KW-1185">Reference proteome</keyword>
<dbReference type="GO" id="GO:0008081">
    <property type="term" value="F:phosphoric diester hydrolase activity"/>
    <property type="evidence" value="ECO:0007669"/>
    <property type="project" value="InterPro"/>
</dbReference>
<dbReference type="SUPFAM" id="SSF51695">
    <property type="entry name" value="PLC-like phosphodiesterases"/>
    <property type="match status" value="1"/>
</dbReference>
<evidence type="ECO:0000313" key="1">
    <source>
        <dbReference type="EMBL" id="CAF2995951.1"/>
    </source>
</evidence>
<dbReference type="Gene3D" id="3.20.20.190">
    <property type="entry name" value="Phosphatidylinositol (PI) phosphodiesterase"/>
    <property type="match status" value="1"/>
</dbReference>
<protein>
    <submittedName>
        <fullName evidence="1">(salmon louse) hypothetical protein</fullName>
    </submittedName>
</protein>
<evidence type="ECO:0000313" key="2">
    <source>
        <dbReference type="Proteomes" id="UP000675881"/>
    </source>
</evidence>
<sequence>MVILLSHGISSTKEREACSNILPDEEFRVFLTMNAKASVNWKLKTKVRLIELNWTLAPEAKTIDWVGLFRRDPMIKFSHPIVGVSAFGFGGYFLTRFKFPKYPFHGMKSPQSTCLYGYWIGYISGNRTLKSNCLKLQPNWMWEDKDLIGSVPLNKLMIPGSHNSGSYLDFLGLSRINIIYRYTVNQGEDVWNQLLYGIRYLDIRVGYYKDTPEKFWVVHDFVRMNPLYEVLSDVRRFLQRTNEIVIMDFHRFPTGFEEGGMQHSELVRFLTRELGEFMAPDWIGRNVSMNDLWRINRTLILTYAHYPSSAYNNIIWSEVPQSWADEGSVLPLKKFLKREMNKNSKATYFWAAMTHLTTSPIDIVLNLNGGLRELSDKIARQVNIWYRVEWWDEANIVATDFFLGNNIIEESIIANRKRVSTSGPISSLFSKLHRRKKKKKNVIINSGLSLSTVVRTLRWVSRARVSAWFAEAFSFSVSDMETDSTVEDTLQSETSLLKINSRKDNKYNGIEDEDEDSKKWDLERNKSPLKSRISNKKVNMKLTQDNIMEWFLLSATGTNKSKEYYSSLLDKQMKDTLQQKEIDSN</sequence>
<dbReference type="Proteomes" id="UP000675881">
    <property type="component" value="Chromosome 7"/>
</dbReference>
<proteinExistence type="predicted"/>
<dbReference type="EMBL" id="HG994586">
    <property type="protein sequence ID" value="CAF2995951.1"/>
    <property type="molecule type" value="Genomic_DNA"/>
</dbReference>
<dbReference type="InterPro" id="IPR051057">
    <property type="entry name" value="PI-PLC_domain"/>
</dbReference>
<dbReference type="AlphaFoldDB" id="A0A7R8D1J1"/>
<dbReference type="PROSITE" id="PS50007">
    <property type="entry name" value="PIPLC_X_DOMAIN"/>
    <property type="match status" value="1"/>
</dbReference>